<name>A0A173ZU04_9FIRM</name>
<dbReference type="Proteomes" id="UP000095544">
    <property type="component" value="Unassembled WGS sequence"/>
</dbReference>
<dbReference type="AlphaFoldDB" id="A0A173ZU04"/>
<reference evidence="1 2" key="1">
    <citation type="submission" date="2015-09" db="EMBL/GenBank/DDBJ databases">
        <authorList>
            <consortium name="Pathogen Informatics"/>
        </authorList>
    </citation>
    <scope>NUCLEOTIDE SEQUENCE [LARGE SCALE GENOMIC DNA]</scope>
    <source>
        <strain evidence="1 2">2789STDY5834876</strain>
    </source>
</reference>
<accession>A0A173ZU04</accession>
<evidence type="ECO:0000313" key="1">
    <source>
        <dbReference type="EMBL" id="CUN78678.1"/>
    </source>
</evidence>
<gene>
    <name evidence="1" type="ORF">ERS852491_00500</name>
</gene>
<evidence type="ECO:0000313" key="2">
    <source>
        <dbReference type="Proteomes" id="UP000095544"/>
    </source>
</evidence>
<organism evidence="1 2">
    <name type="scientific">Faecalicatena contorta</name>
    <dbReference type="NCBI Taxonomy" id="39482"/>
    <lineage>
        <taxon>Bacteria</taxon>
        <taxon>Bacillati</taxon>
        <taxon>Bacillota</taxon>
        <taxon>Clostridia</taxon>
        <taxon>Lachnospirales</taxon>
        <taxon>Lachnospiraceae</taxon>
        <taxon>Faecalicatena</taxon>
    </lineage>
</organism>
<dbReference type="RefSeq" id="WP_055150703.1">
    <property type="nucleotide sequence ID" value="NZ_CYZU01000003.1"/>
</dbReference>
<sequence length="76" mass="8333">MEINKEQYASLLYSISAFEKALQNLDGPMSENPWYMTKATSSGQMYKQQLMAATGALSNLGFNTDFSMAPITNGAL</sequence>
<proteinExistence type="predicted"/>
<protein>
    <submittedName>
        <fullName evidence="1">Uncharacterized protein</fullName>
    </submittedName>
</protein>
<dbReference type="EMBL" id="CYZU01000003">
    <property type="protein sequence ID" value="CUN78678.1"/>
    <property type="molecule type" value="Genomic_DNA"/>
</dbReference>